<accession>A0ABR7NEZ2</accession>
<dbReference type="Pfam" id="PF05035">
    <property type="entry name" value="DGOK"/>
    <property type="match status" value="1"/>
</dbReference>
<proteinExistence type="predicted"/>
<dbReference type="Proteomes" id="UP000658131">
    <property type="component" value="Unassembled WGS sequence"/>
</dbReference>
<dbReference type="InterPro" id="IPR007729">
    <property type="entry name" value="DGOK"/>
</dbReference>
<dbReference type="CDD" id="cd24012">
    <property type="entry name" value="ASKHA_NBD_KDGal-kinase"/>
    <property type="match status" value="1"/>
</dbReference>
<protein>
    <submittedName>
        <fullName evidence="1">2-dehydro-3-deoxygalactonokinase</fullName>
    </submittedName>
</protein>
<organism evidence="1 2">
    <name type="scientific">Yanshouia hominis</name>
    <dbReference type="NCBI Taxonomy" id="2763673"/>
    <lineage>
        <taxon>Bacteria</taxon>
        <taxon>Bacillati</taxon>
        <taxon>Bacillota</taxon>
        <taxon>Clostridia</taxon>
        <taxon>Eubacteriales</taxon>
        <taxon>Oscillospiraceae</taxon>
        <taxon>Yanshouia</taxon>
    </lineage>
</organism>
<sequence>MMLTIDTGTTNTRVCLWDAGGHPMAAASSGTGVRDTAVDGNNSRLREAVRGCLAHCVEEAGVSFEELEGIYASGMITSNVGLCEVPHLVAPAGIDDFVQGVHSELLPDVCPVPIHFIPGVKNRDGAVELDRVEEMDIMRGEEVESLALLDALPKGISYLFVLPGSHTKFVSTDSGGRLTGCLTSIAGELLAALSQHSILADAVGHSFVTRESYRLEYLLAGYRTAAASSFGRAAFSTRIVSQFVDSDPAAAANFLFGAVLQGDVQAVRASRALSVGRETRVVVSGKEPLCTAIIDLMREDGYFASVERFIPPEGMSLSGLGTLAVARRAAAR</sequence>
<evidence type="ECO:0000313" key="2">
    <source>
        <dbReference type="Proteomes" id="UP000658131"/>
    </source>
</evidence>
<dbReference type="RefSeq" id="WP_262398580.1">
    <property type="nucleotide sequence ID" value="NZ_JACRTB010000001.1"/>
</dbReference>
<dbReference type="InterPro" id="IPR043129">
    <property type="entry name" value="ATPase_NBD"/>
</dbReference>
<dbReference type="Gene3D" id="3.30.420.300">
    <property type="entry name" value="2-keto-3-deoxy-galactonokinase, substrate binding domain"/>
    <property type="match status" value="1"/>
</dbReference>
<keyword evidence="2" id="KW-1185">Reference proteome</keyword>
<comment type="caution">
    <text evidence="1">The sequence shown here is derived from an EMBL/GenBank/DDBJ whole genome shotgun (WGS) entry which is preliminary data.</text>
</comment>
<dbReference type="InterPro" id="IPR042257">
    <property type="entry name" value="DGOK_C"/>
</dbReference>
<reference evidence="1 2" key="1">
    <citation type="submission" date="2020-08" db="EMBL/GenBank/DDBJ databases">
        <title>Genome public.</title>
        <authorList>
            <person name="Liu C."/>
            <person name="Sun Q."/>
        </authorList>
    </citation>
    <scope>NUCLEOTIDE SEQUENCE [LARGE SCALE GENOMIC DNA]</scope>
    <source>
        <strain evidence="1 2">BX1</strain>
    </source>
</reference>
<gene>
    <name evidence="1" type="ORF">H8717_00485</name>
</gene>
<dbReference type="EMBL" id="JACRTB010000001">
    <property type="protein sequence ID" value="MBC8574889.1"/>
    <property type="molecule type" value="Genomic_DNA"/>
</dbReference>
<evidence type="ECO:0000313" key="1">
    <source>
        <dbReference type="EMBL" id="MBC8574889.1"/>
    </source>
</evidence>
<dbReference type="SUPFAM" id="SSF53067">
    <property type="entry name" value="Actin-like ATPase domain"/>
    <property type="match status" value="1"/>
</dbReference>
<dbReference type="InterPro" id="IPR042258">
    <property type="entry name" value="DGOK_N"/>
</dbReference>
<dbReference type="Gene3D" id="3.30.420.310">
    <property type="entry name" value="2-keto-3-deoxy-galactonokinase, C-terminal domain"/>
    <property type="match status" value="1"/>
</dbReference>
<name>A0ABR7NEZ2_9FIRM</name>